<dbReference type="AlphaFoldDB" id="A0AAN7BYL9"/>
<keyword evidence="1" id="KW-0472">Membrane</keyword>
<keyword evidence="3" id="KW-1185">Reference proteome</keyword>
<gene>
    <name evidence="2" type="ORF">QBC38DRAFT_180069</name>
</gene>
<accession>A0AAN7BYL9</accession>
<dbReference type="Proteomes" id="UP001301958">
    <property type="component" value="Unassembled WGS sequence"/>
</dbReference>
<reference evidence="2" key="1">
    <citation type="journal article" date="2023" name="Mol. Phylogenet. Evol.">
        <title>Genome-scale phylogeny and comparative genomics of the fungal order Sordariales.</title>
        <authorList>
            <person name="Hensen N."/>
            <person name="Bonometti L."/>
            <person name="Westerberg I."/>
            <person name="Brannstrom I.O."/>
            <person name="Guillou S."/>
            <person name="Cros-Aarteil S."/>
            <person name="Calhoun S."/>
            <person name="Haridas S."/>
            <person name="Kuo A."/>
            <person name="Mondo S."/>
            <person name="Pangilinan J."/>
            <person name="Riley R."/>
            <person name="LaButti K."/>
            <person name="Andreopoulos B."/>
            <person name="Lipzen A."/>
            <person name="Chen C."/>
            <person name="Yan M."/>
            <person name="Daum C."/>
            <person name="Ng V."/>
            <person name="Clum A."/>
            <person name="Steindorff A."/>
            <person name="Ohm R.A."/>
            <person name="Martin F."/>
            <person name="Silar P."/>
            <person name="Natvig D.O."/>
            <person name="Lalanne C."/>
            <person name="Gautier V."/>
            <person name="Ament-Velasquez S.L."/>
            <person name="Kruys A."/>
            <person name="Hutchinson M.I."/>
            <person name="Powell A.J."/>
            <person name="Barry K."/>
            <person name="Miller A.N."/>
            <person name="Grigoriev I.V."/>
            <person name="Debuchy R."/>
            <person name="Gladieux P."/>
            <person name="Hiltunen Thoren M."/>
            <person name="Johannesson H."/>
        </authorList>
    </citation>
    <scope>NUCLEOTIDE SEQUENCE</scope>
    <source>
        <strain evidence="2">CBS 990.96</strain>
    </source>
</reference>
<sequence>MKLGSYIHVAQCSHGCLFTSDKTASPLFPFFLFLLFLSVQLKQEFRPRLAHPNHPHNTTPTRYHTQTSEETARLFKGTSTSKLLIYLLYKKLLHHIFILSYLSPFLLIPLISGPLSYILSSSSQSNSRKKPYPLSTLSLIILFELLLFSSSFISCLPVRARLPPIPTKPPYYPKLHTTPHTQTNKPPIP</sequence>
<evidence type="ECO:0000313" key="3">
    <source>
        <dbReference type="Proteomes" id="UP001301958"/>
    </source>
</evidence>
<feature type="transmembrane region" description="Helical" evidence="1">
    <location>
        <begin position="23"/>
        <end position="41"/>
    </location>
</feature>
<feature type="transmembrane region" description="Helical" evidence="1">
    <location>
        <begin position="132"/>
        <end position="158"/>
    </location>
</feature>
<keyword evidence="1" id="KW-1133">Transmembrane helix</keyword>
<reference evidence="2" key="2">
    <citation type="submission" date="2023-05" db="EMBL/GenBank/DDBJ databases">
        <authorList>
            <consortium name="Lawrence Berkeley National Laboratory"/>
            <person name="Steindorff A."/>
            <person name="Hensen N."/>
            <person name="Bonometti L."/>
            <person name="Westerberg I."/>
            <person name="Brannstrom I.O."/>
            <person name="Guillou S."/>
            <person name="Cros-Aarteil S."/>
            <person name="Calhoun S."/>
            <person name="Haridas S."/>
            <person name="Kuo A."/>
            <person name="Mondo S."/>
            <person name="Pangilinan J."/>
            <person name="Riley R."/>
            <person name="Labutti K."/>
            <person name="Andreopoulos B."/>
            <person name="Lipzen A."/>
            <person name="Chen C."/>
            <person name="Yanf M."/>
            <person name="Daum C."/>
            <person name="Ng V."/>
            <person name="Clum A."/>
            <person name="Ohm R."/>
            <person name="Martin F."/>
            <person name="Silar P."/>
            <person name="Natvig D."/>
            <person name="Lalanne C."/>
            <person name="Gautier V."/>
            <person name="Ament-Velasquez S.L."/>
            <person name="Kruys A."/>
            <person name="Hutchinson M.I."/>
            <person name="Powell A.J."/>
            <person name="Barry K."/>
            <person name="Miller A.N."/>
            <person name="Grigoriev I.V."/>
            <person name="Debuchy R."/>
            <person name="Gladieux P."/>
            <person name="Thoren M.H."/>
            <person name="Johannesson H."/>
        </authorList>
    </citation>
    <scope>NUCLEOTIDE SEQUENCE</scope>
    <source>
        <strain evidence="2">CBS 990.96</strain>
    </source>
</reference>
<feature type="transmembrane region" description="Helical" evidence="1">
    <location>
        <begin position="92"/>
        <end position="112"/>
    </location>
</feature>
<keyword evidence="1" id="KW-0812">Transmembrane</keyword>
<name>A0AAN7BYL9_9PEZI</name>
<dbReference type="EMBL" id="MU865290">
    <property type="protein sequence ID" value="KAK4232020.1"/>
    <property type="molecule type" value="Genomic_DNA"/>
</dbReference>
<evidence type="ECO:0000313" key="2">
    <source>
        <dbReference type="EMBL" id="KAK4232020.1"/>
    </source>
</evidence>
<protein>
    <submittedName>
        <fullName evidence="2">Uncharacterized protein</fullName>
    </submittedName>
</protein>
<organism evidence="2 3">
    <name type="scientific">Podospora fimiseda</name>
    <dbReference type="NCBI Taxonomy" id="252190"/>
    <lineage>
        <taxon>Eukaryota</taxon>
        <taxon>Fungi</taxon>
        <taxon>Dikarya</taxon>
        <taxon>Ascomycota</taxon>
        <taxon>Pezizomycotina</taxon>
        <taxon>Sordariomycetes</taxon>
        <taxon>Sordariomycetidae</taxon>
        <taxon>Sordariales</taxon>
        <taxon>Podosporaceae</taxon>
        <taxon>Podospora</taxon>
    </lineage>
</organism>
<proteinExistence type="predicted"/>
<evidence type="ECO:0000256" key="1">
    <source>
        <dbReference type="SAM" id="Phobius"/>
    </source>
</evidence>
<comment type="caution">
    <text evidence="2">The sequence shown here is derived from an EMBL/GenBank/DDBJ whole genome shotgun (WGS) entry which is preliminary data.</text>
</comment>